<dbReference type="RefSeq" id="WP_090446324.1">
    <property type="nucleotide sequence ID" value="NZ_FOHU01000021.1"/>
</dbReference>
<organism evidence="1 2">
    <name type="scientific">Natronincola peptidivorans</name>
    <dbReference type="NCBI Taxonomy" id="426128"/>
    <lineage>
        <taxon>Bacteria</taxon>
        <taxon>Bacillati</taxon>
        <taxon>Bacillota</taxon>
        <taxon>Clostridia</taxon>
        <taxon>Peptostreptococcales</taxon>
        <taxon>Natronincolaceae</taxon>
        <taxon>Natronincola</taxon>
    </lineage>
</organism>
<gene>
    <name evidence="1" type="ORF">SAMN05660297_03197</name>
</gene>
<dbReference type="GO" id="GO:0043937">
    <property type="term" value="P:regulation of sporulation"/>
    <property type="evidence" value="ECO:0007669"/>
    <property type="project" value="InterPro"/>
</dbReference>
<dbReference type="GO" id="GO:0046983">
    <property type="term" value="F:protein dimerization activity"/>
    <property type="evidence" value="ECO:0007669"/>
    <property type="project" value="InterPro"/>
</dbReference>
<name>A0A1I0GH54_9FIRM</name>
<dbReference type="InterPro" id="IPR018540">
    <property type="entry name" value="Spo0E-like"/>
</dbReference>
<proteinExistence type="predicted"/>
<dbReference type="InterPro" id="IPR036638">
    <property type="entry name" value="HLH_DNA-bd_sf"/>
</dbReference>
<protein>
    <submittedName>
        <fullName evidence="1">Spo0E like sporulation regulatory protein</fullName>
    </submittedName>
</protein>
<accession>A0A1I0GH54</accession>
<dbReference type="AlphaFoldDB" id="A0A1I0GH54"/>
<evidence type="ECO:0000313" key="1">
    <source>
        <dbReference type="EMBL" id="SET70205.1"/>
    </source>
</evidence>
<dbReference type="Proteomes" id="UP000199568">
    <property type="component" value="Unassembled WGS sequence"/>
</dbReference>
<keyword evidence="2" id="KW-1185">Reference proteome</keyword>
<reference evidence="1 2" key="1">
    <citation type="submission" date="2016-10" db="EMBL/GenBank/DDBJ databases">
        <authorList>
            <person name="de Groot N.N."/>
        </authorList>
    </citation>
    <scope>NUCLEOTIDE SEQUENCE [LARGE SCALE GENOMIC DNA]</scope>
    <source>
        <strain evidence="1 2">DSM 18979</strain>
    </source>
</reference>
<dbReference type="Gene3D" id="4.10.280.10">
    <property type="entry name" value="Helix-loop-helix DNA-binding domain"/>
    <property type="match status" value="1"/>
</dbReference>
<sequence>MTKEKTSIEKLRKKLNEAIENSNGKVTLEIIELSQQLDKEIVASMKAEADKKHKEVDKSGKD</sequence>
<dbReference type="InterPro" id="IPR037208">
    <property type="entry name" value="Spo0E-like_sf"/>
</dbReference>
<evidence type="ECO:0000313" key="2">
    <source>
        <dbReference type="Proteomes" id="UP000199568"/>
    </source>
</evidence>
<dbReference type="EMBL" id="FOHU01000021">
    <property type="protein sequence ID" value="SET70205.1"/>
    <property type="molecule type" value="Genomic_DNA"/>
</dbReference>
<dbReference type="OrthoDB" id="2382246at2"/>
<dbReference type="Pfam" id="PF09388">
    <property type="entry name" value="SpoOE-like"/>
    <property type="match status" value="1"/>
</dbReference>
<dbReference type="SUPFAM" id="SSF140500">
    <property type="entry name" value="BAS1536-like"/>
    <property type="match status" value="1"/>
</dbReference>